<organism evidence="2 3">
    <name type="scientific">Microbotryum saponariae</name>
    <dbReference type="NCBI Taxonomy" id="289078"/>
    <lineage>
        <taxon>Eukaryota</taxon>
        <taxon>Fungi</taxon>
        <taxon>Dikarya</taxon>
        <taxon>Basidiomycota</taxon>
        <taxon>Pucciniomycotina</taxon>
        <taxon>Microbotryomycetes</taxon>
        <taxon>Microbotryales</taxon>
        <taxon>Microbotryaceae</taxon>
        <taxon>Microbotryum</taxon>
    </lineage>
</organism>
<feature type="region of interest" description="Disordered" evidence="1">
    <location>
        <begin position="68"/>
        <end position="89"/>
    </location>
</feature>
<protein>
    <submittedName>
        <fullName evidence="2">BZ3500_MvSof-1268-A1-R1_Chr7-3g09574 protein</fullName>
    </submittedName>
</protein>
<accession>A0A2X0LNI1</accession>
<evidence type="ECO:0000256" key="1">
    <source>
        <dbReference type="SAM" id="MobiDB-lite"/>
    </source>
</evidence>
<sequence>MALVWAWARGQIPPRHGGPVKKPAGQRKQGEANHFYFLFDTAGPNQHRRRWIWIWWACFCHPPPKCDHAARKTRSHLNVGSATPKPGRR</sequence>
<proteinExistence type="predicted"/>
<name>A0A2X0LNI1_9BASI</name>
<dbReference type="AlphaFoldDB" id="A0A2X0LNI1"/>
<keyword evidence="3" id="KW-1185">Reference proteome</keyword>
<dbReference type="EMBL" id="FMWP01000125">
    <property type="protein sequence ID" value="SDA02228.1"/>
    <property type="molecule type" value="Genomic_DNA"/>
</dbReference>
<evidence type="ECO:0000313" key="3">
    <source>
        <dbReference type="Proteomes" id="UP000249723"/>
    </source>
</evidence>
<dbReference type="Proteomes" id="UP000249723">
    <property type="component" value="Unassembled WGS sequence"/>
</dbReference>
<gene>
    <name evidence="2" type="ORF">BZ3500_MVSOF-1268-A1-R1_CHR7-3G09574</name>
</gene>
<evidence type="ECO:0000313" key="2">
    <source>
        <dbReference type="EMBL" id="SDA02228.1"/>
    </source>
</evidence>
<reference evidence="3" key="1">
    <citation type="submission" date="2016-10" db="EMBL/GenBank/DDBJ databases">
        <authorList>
            <person name="Jeantristanb JTB J.-T."/>
            <person name="Ricardo R."/>
        </authorList>
    </citation>
    <scope>NUCLEOTIDE SEQUENCE [LARGE SCALE GENOMIC DNA]</scope>
</reference>
<dbReference type="OrthoDB" id="4097129at2759"/>